<keyword evidence="7" id="KW-0238">DNA-binding</keyword>
<comment type="subcellular location">
    <subcellularLocation>
        <location evidence="1">Nucleus</location>
    </subcellularLocation>
</comment>
<dbReference type="InterPro" id="IPR006164">
    <property type="entry name" value="DNA_bd_Ku70/Ku80"/>
</dbReference>
<keyword evidence="8" id="KW-0233">DNA recombination</keyword>
<evidence type="ECO:0000259" key="12">
    <source>
        <dbReference type="SMART" id="SM00559"/>
    </source>
</evidence>
<evidence type="ECO:0000256" key="8">
    <source>
        <dbReference type="ARBA" id="ARBA00023172"/>
    </source>
</evidence>
<dbReference type="InterPro" id="IPR036465">
    <property type="entry name" value="vWFA_dom_sf"/>
</dbReference>
<dbReference type="GO" id="GO:0016787">
    <property type="term" value="F:hydrolase activity"/>
    <property type="evidence" value="ECO:0007669"/>
    <property type="project" value="UniProtKB-KW"/>
</dbReference>
<evidence type="ECO:0000256" key="1">
    <source>
        <dbReference type="ARBA" id="ARBA00004123"/>
    </source>
</evidence>
<dbReference type="SUPFAM" id="SSF101420">
    <property type="entry name" value="C-terminal domain of Ku80"/>
    <property type="match status" value="1"/>
</dbReference>
<dbReference type="GO" id="GO:0003690">
    <property type="term" value="F:double-stranded DNA binding"/>
    <property type="evidence" value="ECO:0007669"/>
    <property type="project" value="TreeGrafter"/>
</dbReference>
<keyword evidence="3" id="KW-0227">DNA damage</keyword>
<dbReference type="InterPro" id="IPR016194">
    <property type="entry name" value="SPOC-like_C_dom_sf"/>
</dbReference>
<dbReference type="SUPFAM" id="SSF53300">
    <property type="entry name" value="vWA-like"/>
    <property type="match status" value="1"/>
</dbReference>
<dbReference type="GO" id="GO:0042162">
    <property type="term" value="F:telomeric DNA binding"/>
    <property type="evidence" value="ECO:0007669"/>
    <property type="project" value="TreeGrafter"/>
</dbReference>
<dbReference type="Pfam" id="PF03731">
    <property type="entry name" value="Ku_N"/>
    <property type="match status" value="1"/>
</dbReference>
<reference evidence="13" key="1">
    <citation type="submission" date="2015-06" db="EMBL/GenBank/DDBJ databases">
        <authorList>
            <person name="Hoefler B.C."/>
            <person name="Straight P.D."/>
        </authorList>
    </citation>
    <scope>NUCLEOTIDE SEQUENCE</scope>
</reference>
<dbReference type="InterPro" id="IPR036494">
    <property type="entry name" value="Ku_C_sf"/>
</dbReference>
<dbReference type="Pfam" id="PF08785">
    <property type="entry name" value="Ku_PK_bind"/>
    <property type="match status" value="1"/>
</dbReference>
<evidence type="ECO:0000256" key="2">
    <source>
        <dbReference type="ARBA" id="ARBA00022741"/>
    </source>
</evidence>
<organism evidence="13">
    <name type="scientific">Bactrocera latifrons</name>
    <name type="common">Malaysian fruit fly</name>
    <name type="synonym">Chaetodacus latifrons</name>
    <dbReference type="NCBI Taxonomy" id="174628"/>
    <lineage>
        <taxon>Eukaryota</taxon>
        <taxon>Metazoa</taxon>
        <taxon>Ecdysozoa</taxon>
        <taxon>Arthropoda</taxon>
        <taxon>Hexapoda</taxon>
        <taxon>Insecta</taxon>
        <taxon>Pterygota</taxon>
        <taxon>Neoptera</taxon>
        <taxon>Endopterygota</taxon>
        <taxon>Diptera</taxon>
        <taxon>Brachycera</taxon>
        <taxon>Muscomorpha</taxon>
        <taxon>Tephritoidea</taxon>
        <taxon>Tephritidae</taxon>
        <taxon>Bactrocera</taxon>
        <taxon>Bactrocera</taxon>
    </lineage>
</organism>
<dbReference type="AlphaFoldDB" id="A0A0K8V8D3"/>
<sequence>MFFFYYYKEFVVAVLDIRPCADENLKLKSVKFVSEILKEKICAGKKDFVSFVLLGTEKTSNDVNEHVFPDSYNNITQYQQPQCPTWQLLLNFYKFVNENACDDGEWLDALVVAMEVIKRGEECFKFQKSRILFFYDFNDVRNSYDMFDVITQNVAQTEVELVVISEKIRYIDNPISGLPKAIFQDGKKSKNQVKNEDYALQLITNCSAQLCNFEEAKRCIFKITNKRPWVWNSKLTIGSEINIKISGIIYMKDESNIKLKKCWGQDDELVSRELKSFVRGSEIEPTVEELIDGYMLGSTPIAYDESLKDNKERYEPGLKFVGFIKRNSIPEEYFCGDSLYWIVHQKGMNASAQKFDALVRAMTNLNMAMLCCKVFSTAFNTPKMVVLLPNKLNSDRPASLTMVEIAYHSQHQYFQFPRLRTQKTECTKEQFAAIDDLIDSMDLTINTKVCDEPRDTYQPDLLPFESLAHIYEQNVLDVLERKILSNASEDDEQFAEMLDDKNFVEIFWKVPEMREKNAKRAAKVVKSLFTLQENQSESKPNTTAKVKSEFSHSGASTATDSSSALSFDRVSEDTPAEDFRQLINCIVLKMENRTERDAKFQVYAKQMRNTIWTLLFQSKDSLNYEKLEASLAVYRKHCYDFNAFDDYNNWICEIRTRVVQSKLQHFWQKIVADKNLGLCFVSTDTEETKQALKKFYELPSD</sequence>
<dbReference type="GO" id="GO:0004386">
    <property type="term" value="F:helicase activity"/>
    <property type="evidence" value="ECO:0007669"/>
    <property type="project" value="UniProtKB-KW"/>
</dbReference>
<dbReference type="SUPFAM" id="SSF100939">
    <property type="entry name" value="SPOC domain-like"/>
    <property type="match status" value="1"/>
</dbReference>
<dbReference type="GO" id="GO:0006310">
    <property type="term" value="P:DNA recombination"/>
    <property type="evidence" value="ECO:0007669"/>
    <property type="project" value="UniProtKB-KW"/>
</dbReference>
<keyword evidence="2" id="KW-0547">Nucleotide-binding</keyword>
<feature type="region of interest" description="Disordered" evidence="11">
    <location>
        <begin position="536"/>
        <end position="560"/>
    </location>
</feature>
<dbReference type="Gene3D" id="2.40.290.10">
    <property type="match status" value="1"/>
</dbReference>
<gene>
    <name evidence="13" type="primary">Xrcc5_0</name>
    <name evidence="13" type="ORF">c0_g1_i3</name>
</gene>
<dbReference type="GO" id="GO:0006303">
    <property type="term" value="P:double-strand break repair via nonhomologous end joining"/>
    <property type="evidence" value="ECO:0007669"/>
    <property type="project" value="InterPro"/>
</dbReference>
<feature type="domain" description="Ku" evidence="12">
    <location>
        <begin position="282"/>
        <end position="422"/>
    </location>
</feature>
<evidence type="ECO:0000256" key="9">
    <source>
        <dbReference type="ARBA" id="ARBA00023204"/>
    </source>
</evidence>
<feature type="compositionally biased region" description="Polar residues" evidence="11">
    <location>
        <begin position="536"/>
        <end position="545"/>
    </location>
</feature>
<evidence type="ECO:0000256" key="3">
    <source>
        <dbReference type="ARBA" id="ARBA00022763"/>
    </source>
</evidence>
<dbReference type="OrthoDB" id="30826at2759"/>
<keyword evidence="9" id="KW-0234">DNA repair</keyword>
<evidence type="ECO:0000256" key="4">
    <source>
        <dbReference type="ARBA" id="ARBA00022801"/>
    </source>
</evidence>
<evidence type="ECO:0000256" key="10">
    <source>
        <dbReference type="ARBA" id="ARBA00023242"/>
    </source>
</evidence>
<evidence type="ECO:0000256" key="7">
    <source>
        <dbReference type="ARBA" id="ARBA00023125"/>
    </source>
</evidence>
<dbReference type="GO" id="GO:0005524">
    <property type="term" value="F:ATP binding"/>
    <property type="evidence" value="ECO:0007669"/>
    <property type="project" value="UniProtKB-KW"/>
</dbReference>
<feature type="compositionally biased region" description="Low complexity" evidence="11">
    <location>
        <begin position="551"/>
        <end position="560"/>
    </location>
</feature>
<evidence type="ECO:0000313" key="13">
    <source>
        <dbReference type="EMBL" id="JAI35162.1"/>
    </source>
</evidence>
<dbReference type="EMBL" id="GDHF01017152">
    <property type="protein sequence ID" value="JAI35162.1"/>
    <property type="molecule type" value="Transcribed_RNA"/>
</dbReference>
<proteinExistence type="predicted"/>
<dbReference type="PANTHER" id="PTHR12604">
    <property type="entry name" value="KU AUTOANTIGEN DNA HELICASE"/>
    <property type="match status" value="1"/>
</dbReference>
<dbReference type="PANTHER" id="PTHR12604:SF4">
    <property type="entry name" value="X-RAY REPAIR CROSS-COMPLEMENTING PROTEIN 5"/>
    <property type="match status" value="1"/>
</dbReference>
<keyword evidence="10" id="KW-0539">Nucleus</keyword>
<keyword evidence="6" id="KW-0067">ATP-binding</keyword>
<evidence type="ECO:0000256" key="5">
    <source>
        <dbReference type="ARBA" id="ARBA00022806"/>
    </source>
</evidence>
<dbReference type="Gene3D" id="1.25.40.240">
    <property type="entry name" value="Ku, C-terminal domain"/>
    <property type="match status" value="1"/>
</dbReference>
<evidence type="ECO:0000256" key="11">
    <source>
        <dbReference type="SAM" id="MobiDB-lite"/>
    </source>
</evidence>
<evidence type="ECO:0000256" key="6">
    <source>
        <dbReference type="ARBA" id="ARBA00022840"/>
    </source>
</evidence>
<name>A0A0K8V8D3_BACLA</name>
<dbReference type="InterPro" id="IPR005161">
    <property type="entry name" value="Ku_N"/>
</dbReference>
<accession>A0A0K8V8D3</accession>
<protein>
    <submittedName>
        <fullName evidence="13">X-ray repair cross-complementing protein 5</fullName>
    </submittedName>
</protein>
<dbReference type="SMART" id="SM00559">
    <property type="entry name" value="Ku78"/>
    <property type="match status" value="1"/>
</dbReference>
<keyword evidence="5" id="KW-0347">Helicase</keyword>
<dbReference type="Gene3D" id="3.40.50.410">
    <property type="entry name" value="von Willebrand factor, type A domain"/>
    <property type="match status" value="1"/>
</dbReference>
<keyword evidence="4" id="KW-0378">Hydrolase</keyword>
<dbReference type="GO" id="GO:0043564">
    <property type="term" value="C:Ku70:Ku80 complex"/>
    <property type="evidence" value="ECO:0007669"/>
    <property type="project" value="TreeGrafter"/>
</dbReference>
<dbReference type="GO" id="GO:0000723">
    <property type="term" value="P:telomere maintenance"/>
    <property type="evidence" value="ECO:0007669"/>
    <property type="project" value="TreeGrafter"/>
</dbReference>
<dbReference type="Pfam" id="PF02735">
    <property type="entry name" value="Ku"/>
    <property type="match status" value="1"/>
</dbReference>
<dbReference type="Gene3D" id="1.10.1600.10">
    <property type="match status" value="1"/>
</dbReference>
<dbReference type="InterPro" id="IPR014893">
    <property type="entry name" value="Ku_PK_bind"/>
</dbReference>